<feature type="chain" id="PRO_5045111415" evidence="1">
    <location>
        <begin position="22"/>
        <end position="214"/>
    </location>
</feature>
<organism evidence="2 3">
    <name type="scientific">Mya arenaria</name>
    <name type="common">Soft-shell clam</name>
    <dbReference type="NCBI Taxonomy" id="6604"/>
    <lineage>
        <taxon>Eukaryota</taxon>
        <taxon>Metazoa</taxon>
        <taxon>Spiralia</taxon>
        <taxon>Lophotrochozoa</taxon>
        <taxon>Mollusca</taxon>
        <taxon>Bivalvia</taxon>
        <taxon>Autobranchia</taxon>
        <taxon>Heteroconchia</taxon>
        <taxon>Euheterodonta</taxon>
        <taxon>Imparidentia</taxon>
        <taxon>Neoheterodontei</taxon>
        <taxon>Myida</taxon>
        <taxon>Myoidea</taxon>
        <taxon>Myidae</taxon>
        <taxon>Mya</taxon>
    </lineage>
</organism>
<evidence type="ECO:0000313" key="2">
    <source>
        <dbReference type="EMBL" id="WAR27270.1"/>
    </source>
</evidence>
<sequence length="214" mass="23268">MVFSWIFTSLVCVLTVGWARSACDQSTLNSEATQNCVKGFYNYISQVMSSVSDPREIATIFCSAEGQSVIECMFPLMEQCPELMANMGDGAMAMPSQADLLKACSQIPSDIGTNKCVKDHFESAAFMECMSKVKTDYKTEVEMKSCGASDARLMCLKESVEKPCGKRYYTALATNADYFLSSNLFTCDRSMSTAPVVRLSAAASLVAVLAALLL</sequence>
<feature type="signal peptide" evidence="1">
    <location>
        <begin position="1"/>
        <end position="21"/>
    </location>
</feature>
<gene>
    <name evidence="2" type="ORF">MAR_012974</name>
</gene>
<evidence type="ECO:0000256" key="1">
    <source>
        <dbReference type="SAM" id="SignalP"/>
    </source>
</evidence>
<protein>
    <submittedName>
        <fullName evidence="2">Uncharacterized protein</fullName>
    </submittedName>
</protein>
<name>A0ABY7FZ80_MYAAR</name>
<evidence type="ECO:0000313" key="3">
    <source>
        <dbReference type="Proteomes" id="UP001164746"/>
    </source>
</evidence>
<reference evidence="2" key="1">
    <citation type="submission" date="2022-11" db="EMBL/GenBank/DDBJ databases">
        <title>Centuries of genome instability and evolution in soft-shell clam transmissible cancer (bioRxiv).</title>
        <authorList>
            <person name="Hart S.F.M."/>
            <person name="Yonemitsu M.A."/>
            <person name="Giersch R.M."/>
            <person name="Beal B.F."/>
            <person name="Arriagada G."/>
            <person name="Davis B.W."/>
            <person name="Ostrander E.A."/>
            <person name="Goff S.P."/>
            <person name="Metzger M.J."/>
        </authorList>
    </citation>
    <scope>NUCLEOTIDE SEQUENCE</scope>
    <source>
        <strain evidence="2">MELC-2E11</strain>
        <tissue evidence="2">Siphon/mantle</tissue>
    </source>
</reference>
<keyword evidence="3" id="KW-1185">Reference proteome</keyword>
<accession>A0ABY7FZ80</accession>
<keyword evidence="1" id="KW-0732">Signal</keyword>
<dbReference type="EMBL" id="CP111026">
    <property type="protein sequence ID" value="WAR27270.1"/>
    <property type="molecule type" value="Genomic_DNA"/>
</dbReference>
<dbReference type="Proteomes" id="UP001164746">
    <property type="component" value="Chromosome 15"/>
</dbReference>
<proteinExistence type="predicted"/>